<dbReference type="GO" id="GO:0005524">
    <property type="term" value="F:ATP binding"/>
    <property type="evidence" value="ECO:0007669"/>
    <property type="project" value="UniProtKB-KW"/>
</dbReference>
<evidence type="ECO:0000313" key="6">
    <source>
        <dbReference type="EMBL" id="AQZ61606.1"/>
    </source>
</evidence>
<dbReference type="InterPro" id="IPR003593">
    <property type="entry name" value="AAA+_ATPase"/>
</dbReference>
<dbReference type="RefSeq" id="WP_155126776.1">
    <property type="nucleotide sequence ID" value="NZ_CP017717.1"/>
</dbReference>
<dbReference type="EMBL" id="CP017717">
    <property type="protein sequence ID" value="AQZ61606.1"/>
    <property type="molecule type" value="Genomic_DNA"/>
</dbReference>
<dbReference type="InterPro" id="IPR003439">
    <property type="entry name" value="ABC_transporter-like_ATP-bd"/>
</dbReference>
<evidence type="ECO:0000256" key="3">
    <source>
        <dbReference type="ARBA" id="ARBA00022741"/>
    </source>
</evidence>
<sequence>MIEFHRVTKTYNGAKALDDVSFTVPPGIITGFLGPNGAGKSTAMRILTGLCRPTSGSATVLGRPYTNLERPGLEVGALLDAGAQHPGRSGREVLTLGAMMLGLPRSRVDEVLDLVGLTGKESRRAVGGYSLGMRQRLGIGHALLGHPKVLILDEPANGLDPQGIQWMRELLRDLARSGCAVLLSSHLLHEVEQVADQIVMIGAGRVLAQGTLAELGRGRSLEQTFLELTAQTDRSPA</sequence>
<keyword evidence="4" id="KW-0067">ATP-binding</keyword>
<dbReference type="PANTHER" id="PTHR43335">
    <property type="entry name" value="ABC TRANSPORTER, ATP-BINDING PROTEIN"/>
    <property type="match status" value="1"/>
</dbReference>
<protein>
    <submittedName>
        <fullName evidence="6">ABC transporter</fullName>
    </submittedName>
</protein>
<dbReference type="KEGG" id="noa:BKM31_09105"/>
<keyword evidence="2" id="KW-0813">Transport</keyword>
<proteinExistence type="inferred from homology"/>
<name>A0A1U9ZUI2_9ACTN</name>
<dbReference type="PANTHER" id="PTHR43335:SF4">
    <property type="entry name" value="ABC TRANSPORTER, ATP-BINDING PROTEIN"/>
    <property type="match status" value="1"/>
</dbReference>
<organism evidence="6 7">
    <name type="scientific">[Actinomadura] parvosata subsp. kistnae</name>
    <dbReference type="NCBI Taxonomy" id="1909395"/>
    <lineage>
        <taxon>Bacteria</taxon>
        <taxon>Bacillati</taxon>
        <taxon>Actinomycetota</taxon>
        <taxon>Actinomycetes</taxon>
        <taxon>Streptosporangiales</taxon>
        <taxon>Streptosporangiaceae</taxon>
        <taxon>Nonomuraea</taxon>
    </lineage>
</organism>
<evidence type="ECO:0000256" key="4">
    <source>
        <dbReference type="ARBA" id="ARBA00022840"/>
    </source>
</evidence>
<keyword evidence="3" id="KW-0547">Nucleotide-binding</keyword>
<dbReference type="GO" id="GO:0016887">
    <property type="term" value="F:ATP hydrolysis activity"/>
    <property type="evidence" value="ECO:0007669"/>
    <property type="project" value="InterPro"/>
</dbReference>
<dbReference type="Gene3D" id="3.40.50.300">
    <property type="entry name" value="P-loop containing nucleotide triphosphate hydrolases"/>
    <property type="match status" value="1"/>
</dbReference>
<gene>
    <name evidence="6" type="ORF">BKM31_09105</name>
</gene>
<dbReference type="InterPro" id="IPR027417">
    <property type="entry name" value="P-loop_NTPase"/>
</dbReference>
<dbReference type="OrthoDB" id="3217132at2"/>
<feature type="domain" description="ABC transporter" evidence="5">
    <location>
        <begin position="2"/>
        <end position="228"/>
    </location>
</feature>
<dbReference type="SMART" id="SM00382">
    <property type="entry name" value="AAA"/>
    <property type="match status" value="1"/>
</dbReference>
<dbReference type="STRING" id="1909395.BKM31_09105"/>
<dbReference type="Pfam" id="PF00005">
    <property type="entry name" value="ABC_tran"/>
    <property type="match status" value="1"/>
</dbReference>
<evidence type="ECO:0000256" key="2">
    <source>
        <dbReference type="ARBA" id="ARBA00022448"/>
    </source>
</evidence>
<evidence type="ECO:0000259" key="5">
    <source>
        <dbReference type="PROSITE" id="PS50893"/>
    </source>
</evidence>
<dbReference type="PROSITE" id="PS50893">
    <property type="entry name" value="ABC_TRANSPORTER_2"/>
    <property type="match status" value="1"/>
</dbReference>
<dbReference type="Proteomes" id="UP000190797">
    <property type="component" value="Chromosome"/>
</dbReference>
<dbReference type="AlphaFoldDB" id="A0A1U9ZUI2"/>
<accession>A0A1U9ZUI2</accession>
<evidence type="ECO:0000313" key="7">
    <source>
        <dbReference type="Proteomes" id="UP000190797"/>
    </source>
</evidence>
<keyword evidence="7" id="KW-1185">Reference proteome</keyword>
<comment type="similarity">
    <text evidence="1">Belongs to the ABC transporter superfamily.</text>
</comment>
<dbReference type="SUPFAM" id="SSF52540">
    <property type="entry name" value="P-loop containing nucleoside triphosphate hydrolases"/>
    <property type="match status" value="1"/>
</dbReference>
<reference evidence="7" key="1">
    <citation type="journal article" date="2017" name="Med. Chem. Commun.">
        <title>Nonomuraea sp. ATCC 55076 harbours the largest actinomycete chromosome to date and the kistamicin biosynthetic gene cluster.</title>
        <authorList>
            <person name="Nazari B."/>
            <person name="Forneris C.C."/>
            <person name="Gibson M.I."/>
            <person name="Moon K."/>
            <person name="Schramma K.R."/>
            <person name="Seyedsayamdost M.R."/>
        </authorList>
    </citation>
    <scope>NUCLEOTIDE SEQUENCE [LARGE SCALE GENOMIC DNA]</scope>
    <source>
        <strain evidence="7">ATCC 55076</strain>
    </source>
</reference>
<evidence type="ECO:0000256" key="1">
    <source>
        <dbReference type="ARBA" id="ARBA00005417"/>
    </source>
</evidence>